<comment type="subcellular location">
    <subcellularLocation>
        <location evidence="1">Cell membrane</location>
        <topology evidence="1">Multi-pass membrane protein</topology>
    </subcellularLocation>
</comment>
<evidence type="ECO:0000256" key="8">
    <source>
        <dbReference type="SAM" id="MobiDB-lite"/>
    </source>
</evidence>
<feature type="transmembrane region" description="Helical" evidence="9">
    <location>
        <begin position="256"/>
        <end position="276"/>
    </location>
</feature>
<evidence type="ECO:0000256" key="9">
    <source>
        <dbReference type="SAM" id="Phobius"/>
    </source>
</evidence>
<comment type="caution">
    <text evidence="10">The sequence shown here is derived from an EMBL/GenBank/DDBJ whole genome shotgun (WGS) entry which is preliminary data.</text>
</comment>
<keyword evidence="5 9" id="KW-0812">Transmembrane</keyword>
<name>A0AAW9HUU6_9ACTO</name>
<evidence type="ECO:0000256" key="2">
    <source>
        <dbReference type="ARBA" id="ARBA00005658"/>
    </source>
</evidence>
<evidence type="ECO:0000313" key="11">
    <source>
        <dbReference type="Proteomes" id="UP001281731"/>
    </source>
</evidence>
<dbReference type="PANTHER" id="PTHR30047:SF7">
    <property type="entry name" value="HIGH-AFFINITY CHOLINE TRANSPORT PROTEIN"/>
    <property type="match status" value="1"/>
</dbReference>
<dbReference type="GO" id="GO:0022857">
    <property type="term" value="F:transmembrane transporter activity"/>
    <property type="evidence" value="ECO:0007669"/>
    <property type="project" value="InterPro"/>
</dbReference>
<evidence type="ECO:0000256" key="6">
    <source>
        <dbReference type="ARBA" id="ARBA00022989"/>
    </source>
</evidence>
<dbReference type="RefSeq" id="WP_320756696.1">
    <property type="nucleotide sequence ID" value="NZ_JAWNFQ010000010.1"/>
</dbReference>
<dbReference type="InterPro" id="IPR000060">
    <property type="entry name" value="BCCT_transptr"/>
</dbReference>
<evidence type="ECO:0000256" key="7">
    <source>
        <dbReference type="ARBA" id="ARBA00023136"/>
    </source>
</evidence>
<feature type="transmembrane region" description="Helical" evidence="9">
    <location>
        <begin position="442"/>
        <end position="463"/>
    </location>
</feature>
<evidence type="ECO:0000313" key="10">
    <source>
        <dbReference type="EMBL" id="MDY5155518.1"/>
    </source>
</evidence>
<comment type="similarity">
    <text evidence="2">Belongs to the BCCT transporter (TC 2.A.15) family.</text>
</comment>
<feature type="transmembrane region" description="Helical" evidence="9">
    <location>
        <begin position="168"/>
        <end position="188"/>
    </location>
</feature>
<feature type="transmembrane region" description="Helical" evidence="9">
    <location>
        <begin position="115"/>
        <end position="135"/>
    </location>
</feature>
<evidence type="ECO:0000256" key="1">
    <source>
        <dbReference type="ARBA" id="ARBA00004651"/>
    </source>
</evidence>
<dbReference type="EMBL" id="JAWNGC010000010">
    <property type="protein sequence ID" value="MDY5155518.1"/>
    <property type="molecule type" value="Genomic_DNA"/>
</dbReference>
<evidence type="ECO:0000256" key="3">
    <source>
        <dbReference type="ARBA" id="ARBA00022448"/>
    </source>
</evidence>
<sequence>MAEVEQESYYPQNLHPGLAPGIDVERKEKTYRVDILMVSVLGVLVTAFVIWGVLDPKGVLNTSTVAIDWIISNLGWLFTVVIAGATIFLFWLAFSRYGRIPLGVDGAQPQFTMKAWVALLFSVGLSSDVIFFATYEPLYYYLSPRPGTVDPATTEAVKKALSQSALHWGINAWALYAIVGVSVAYVSFRKGRLPLISSVIVPLFKKKYQSPAARIIDGLAIVATLFGTAASLGIAAMQIAHGTELITGIGRAGNGVLVGIITVLTIITIASAASGIARGVRYLSTINLFMSVTLAFFIFVVGPTAFLTNMIPSVIIDYIGGMPDALSATVAESPQMKAFLSAWTTFYWAWWVSWAPFVGIFVAKISRGRTIRQFVLGVMLIPAFIVIIFFTIVGGTGIFMQRTACGGGTCSKAALAADNTVGTLPAPEEIFYRMMDNLPGGAIVSVLVVILFALFYITSANSAAIVNAQMSESGNPRPRNWMTAFWGVCMGGIATVMLLAGGHYALQALRNLVVITALPFAVVIILICVSLYLEIRRDPYSIRQVYRTVAMDNAIKEGLENYGDNFAMDIKEVPQGSPLAAGAYFDSTAEKFTSWYQDVDMGGTDIPAERGAASVAVVDNKSLAVIDNNKGANSVTGMSANATTETESVPVAQDATGRDEGSAK</sequence>
<proteinExistence type="inferred from homology"/>
<feature type="region of interest" description="Disordered" evidence="8">
    <location>
        <begin position="634"/>
        <end position="664"/>
    </location>
</feature>
<feature type="transmembrane region" description="Helical" evidence="9">
    <location>
        <begin position="215"/>
        <end position="236"/>
    </location>
</feature>
<reference evidence="10" key="1">
    <citation type="submission" date="2023-10" db="EMBL/GenBank/DDBJ databases">
        <title>Whole Genome based description of the genera Actinobaculum and Actinotignum reveals a complex phylogenetic relationship within the species included in the genus Actinotignum.</title>
        <authorList>
            <person name="Jensen C.S."/>
            <person name="Dargis R."/>
            <person name="Kemp M."/>
            <person name="Christensen J.J."/>
        </authorList>
    </citation>
    <scope>NUCLEOTIDE SEQUENCE</scope>
    <source>
        <strain evidence="10">SLA_B511</strain>
    </source>
</reference>
<dbReference type="Proteomes" id="UP001281731">
    <property type="component" value="Unassembled WGS sequence"/>
</dbReference>
<dbReference type="Pfam" id="PF02028">
    <property type="entry name" value="BCCT"/>
    <property type="match status" value="1"/>
</dbReference>
<evidence type="ECO:0000256" key="4">
    <source>
        <dbReference type="ARBA" id="ARBA00022475"/>
    </source>
</evidence>
<feature type="transmembrane region" description="Helical" evidence="9">
    <location>
        <begin position="374"/>
        <end position="393"/>
    </location>
</feature>
<protein>
    <submittedName>
        <fullName evidence="10">BCCT family transporter</fullName>
    </submittedName>
</protein>
<dbReference type="NCBIfam" id="TIGR00842">
    <property type="entry name" value="bcct"/>
    <property type="match status" value="1"/>
</dbReference>
<feature type="transmembrane region" description="Helical" evidence="9">
    <location>
        <begin position="339"/>
        <end position="362"/>
    </location>
</feature>
<feature type="transmembrane region" description="Helical" evidence="9">
    <location>
        <begin position="484"/>
        <end position="506"/>
    </location>
</feature>
<feature type="transmembrane region" description="Helical" evidence="9">
    <location>
        <begin position="512"/>
        <end position="533"/>
    </location>
</feature>
<keyword evidence="6 9" id="KW-1133">Transmembrane helix</keyword>
<dbReference type="AlphaFoldDB" id="A0AAW9HUU6"/>
<feature type="transmembrane region" description="Helical" evidence="9">
    <location>
        <begin position="74"/>
        <end position="94"/>
    </location>
</feature>
<dbReference type="PANTHER" id="PTHR30047">
    <property type="entry name" value="HIGH-AFFINITY CHOLINE TRANSPORT PROTEIN-RELATED"/>
    <property type="match status" value="1"/>
</dbReference>
<accession>A0AAW9HUU6</accession>
<gene>
    <name evidence="10" type="ORF">R6G80_07270</name>
</gene>
<organism evidence="10 11">
    <name type="scientific">Actinotignum urinale</name>
    <dbReference type="NCBI Taxonomy" id="190146"/>
    <lineage>
        <taxon>Bacteria</taxon>
        <taxon>Bacillati</taxon>
        <taxon>Actinomycetota</taxon>
        <taxon>Actinomycetes</taxon>
        <taxon>Actinomycetales</taxon>
        <taxon>Actinomycetaceae</taxon>
        <taxon>Actinotignum</taxon>
    </lineage>
</organism>
<keyword evidence="7 9" id="KW-0472">Membrane</keyword>
<keyword evidence="3" id="KW-0813">Transport</keyword>
<feature type="transmembrane region" description="Helical" evidence="9">
    <location>
        <begin position="35"/>
        <end position="54"/>
    </location>
</feature>
<feature type="transmembrane region" description="Helical" evidence="9">
    <location>
        <begin position="288"/>
        <end position="319"/>
    </location>
</feature>
<feature type="compositionally biased region" description="Polar residues" evidence="8">
    <location>
        <begin position="634"/>
        <end position="647"/>
    </location>
</feature>
<dbReference type="GO" id="GO:0005886">
    <property type="term" value="C:plasma membrane"/>
    <property type="evidence" value="ECO:0007669"/>
    <property type="project" value="UniProtKB-SubCell"/>
</dbReference>
<keyword evidence="4" id="KW-1003">Cell membrane</keyword>
<evidence type="ECO:0000256" key="5">
    <source>
        <dbReference type="ARBA" id="ARBA00022692"/>
    </source>
</evidence>